<dbReference type="SUPFAM" id="SSF51430">
    <property type="entry name" value="NAD(P)-linked oxidoreductase"/>
    <property type="match status" value="1"/>
</dbReference>
<accession>K0KPB7</accession>
<evidence type="ECO:0000313" key="3">
    <source>
        <dbReference type="EMBL" id="CCH43229.1"/>
    </source>
</evidence>
<dbReference type="EC" id="1.1.1.65" evidence="3"/>
<dbReference type="GO" id="GO:0005737">
    <property type="term" value="C:cytoplasm"/>
    <property type="evidence" value="ECO:0007669"/>
    <property type="project" value="TreeGrafter"/>
</dbReference>
<dbReference type="HOGENOM" id="CLU_023205_2_1_1"/>
<dbReference type="STRING" id="1206466.K0KPB7"/>
<gene>
    <name evidence="3" type="ORF">BN7_2776</name>
</gene>
<evidence type="ECO:0000259" key="2">
    <source>
        <dbReference type="Pfam" id="PF00248"/>
    </source>
</evidence>
<dbReference type="FunCoup" id="K0KPB7">
    <property type="interactions" value="50"/>
</dbReference>
<keyword evidence="4" id="KW-1185">Reference proteome</keyword>
<dbReference type="InParanoid" id="K0KPB7"/>
<organism evidence="3 4">
    <name type="scientific">Wickerhamomyces ciferrii (strain ATCC 14091 / BCRC 22168 / CBS 111 / JCM 3599 / NBRC 0793 / NRRL Y-1031 F-60-10)</name>
    <name type="common">Yeast</name>
    <name type="synonym">Pichia ciferrii</name>
    <dbReference type="NCBI Taxonomy" id="1206466"/>
    <lineage>
        <taxon>Eukaryota</taxon>
        <taxon>Fungi</taxon>
        <taxon>Dikarya</taxon>
        <taxon>Ascomycota</taxon>
        <taxon>Saccharomycotina</taxon>
        <taxon>Saccharomycetes</taxon>
        <taxon>Phaffomycetales</taxon>
        <taxon>Wickerhamomycetaceae</taxon>
        <taxon>Wickerhamomyces</taxon>
    </lineage>
</organism>
<dbReference type="InterPro" id="IPR023210">
    <property type="entry name" value="NADP_OxRdtase_dom"/>
</dbReference>
<dbReference type="Proteomes" id="UP000009328">
    <property type="component" value="Unassembled WGS sequence"/>
</dbReference>
<dbReference type="CDD" id="cd19077">
    <property type="entry name" value="AKR_AKR8A1-2"/>
    <property type="match status" value="1"/>
</dbReference>
<dbReference type="Gene3D" id="3.20.20.100">
    <property type="entry name" value="NADP-dependent oxidoreductase domain"/>
    <property type="match status" value="1"/>
</dbReference>
<sequence>MSSQEIINELNKVKFGLGLMSFTWRPDPYPQSAFNESVLATIKKNLPNKTFVNGGEFYGANELNLKYIKSFLDTYPEQRENLIISIKGSISFAEQRVLGDRENINKAIDNISKYIPNLDIFEIPRIDTTVTLEETFGALSDAVDAGKIKAFSVSEVNANTLEKISKISNNPIAAVEIEYSIFSRDILENGVAAKAGELGIPIVAYSPLARGLLTGQINSTADLPEGDLRSHFDRFKEENLVKNQQIVDFVVKAAKEKDVTPGQIALAWIRYQSFKTIDGIKFPKIIDIPSTTSVKRVDENFSDVVLTDDEFEKIQTFIKDVKVSGLRYNAQAEKSLFL</sequence>
<dbReference type="eggNOG" id="KOG1575">
    <property type="taxonomic scope" value="Eukaryota"/>
</dbReference>
<dbReference type="AlphaFoldDB" id="K0KPB7"/>
<dbReference type="EMBL" id="CAIF01000071">
    <property type="protein sequence ID" value="CCH43229.1"/>
    <property type="molecule type" value="Genomic_DNA"/>
</dbReference>
<protein>
    <submittedName>
        <fullName evidence="3">Pyridoxal reductase</fullName>
        <ecNumber evidence="3">1.1.1.65</ecNumber>
    </submittedName>
</protein>
<evidence type="ECO:0000313" key="4">
    <source>
        <dbReference type="Proteomes" id="UP000009328"/>
    </source>
</evidence>
<name>K0KPB7_WICCF</name>
<proteinExistence type="predicted"/>
<dbReference type="PANTHER" id="PTHR43625">
    <property type="entry name" value="AFLATOXIN B1 ALDEHYDE REDUCTASE"/>
    <property type="match status" value="1"/>
</dbReference>
<feature type="domain" description="NADP-dependent oxidoreductase" evidence="2">
    <location>
        <begin position="15"/>
        <end position="317"/>
    </location>
</feature>
<dbReference type="GO" id="GO:0050236">
    <property type="term" value="F:pyridoxine 4-dehydrogenase (NADP+) activity"/>
    <property type="evidence" value="ECO:0007669"/>
    <property type="project" value="UniProtKB-EC"/>
</dbReference>
<evidence type="ECO:0000256" key="1">
    <source>
        <dbReference type="ARBA" id="ARBA00023002"/>
    </source>
</evidence>
<keyword evidence="1 3" id="KW-0560">Oxidoreductase</keyword>
<dbReference type="PANTHER" id="PTHR43625:SF78">
    <property type="entry name" value="PYRIDOXAL REDUCTASE-RELATED"/>
    <property type="match status" value="1"/>
</dbReference>
<reference evidence="3 4" key="1">
    <citation type="journal article" date="2012" name="Eukaryot. Cell">
        <title>Draft genome sequence of Wickerhamomyces ciferrii NRRL Y-1031 F-60-10.</title>
        <authorList>
            <person name="Schneider J."/>
            <person name="Andrea H."/>
            <person name="Blom J."/>
            <person name="Jaenicke S."/>
            <person name="Ruckert C."/>
            <person name="Schorsch C."/>
            <person name="Szczepanowski R."/>
            <person name="Farwick M."/>
            <person name="Goesmann A."/>
            <person name="Puhler A."/>
            <person name="Schaffer S."/>
            <person name="Tauch A."/>
            <person name="Kohler T."/>
            <person name="Brinkrolf K."/>
        </authorList>
    </citation>
    <scope>NUCLEOTIDE SEQUENCE [LARGE SCALE GENOMIC DNA]</scope>
    <source>
        <strain evidence="4">ATCC 14091 / BCRC 22168 / CBS 111 / JCM 3599 / NBRC 0793 / NRRL Y-1031 F-60-10</strain>
    </source>
</reference>
<dbReference type="Pfam" id="PF00248">
    <property type="entry name" value="Aldo_ket_red"/>
    <property type="match status" value="1"/>
</dbReference>
<dbReference type="InterPro" id="IPR050791">
    <property type="entry name" value="Aldo-Keto_reductase"/>
</dbReference>
<comment type="caution">
    <text evidence="3">The sequence shown here is derived from an EMBL/GenBank/DDBJ whole genome shotgun (WGS) entry which is preliminary data.</text>
</comment>
<dbReference type="InterPro" id="IPR036812">
    <property type="entry name" value="NAD(P)_OxRdtase_dom_sf"/>
</dbReference>